<feature type="non-terminal residue" evidence="1">
    <location>
        <position position="1"/>
    </location>
</feature>
<reference evidence="1 2" key="1">
    <citation type="submission" date="2019-01" db="EMBL/GenBank/DDBJ databases">
        <authorList>
            <person name="Alioto T."/>
            <person name="Alioto T."/>
        </authorList>
    </citation>
    <scope>NUCLEOTIDE SEQUENCE [LARGE SCALE GENOMIC DNA]</scope>
</reference>
<dbReference type="Proteomes" id="UP000386466">
    <property type="component" value="Unassembled WGS sequence"/>
</dbReference>
<evidence type="ECO:0000313" key="2">
    <source>
        <dbReference type="Proteomes" id="UP000386466"/>
    </source>
</evidence>
<name>A0A485PFS6_LYNPA</name>
<dbReference type="EMBL" id="CAAGRJ010033407">
    <property type="protein sequence ID" value="VFV43204.1"/>
    <property type="molecule type" value="Genomic_DNA"/>
</dbReference>
<sequence length="94" mass="10143">IQWRDYRSRHHGRCAGRPKEGCTWYDPRRAPPEVRCLSPEVPARRGWGVLLTGAASAVAGIERARGAGLLVSRPGWGPGCGWSRDLGPPLAVSG</sequence>
<protein>
    <submittedName>
        <fullName evidence="1">Uncharacterized protein</fullName>
    </submittedName>
</protein>
<feature type="non-terminal residue" evidence="1">
    <location>
        <position position="94"/>
    </location>
</feature>
<organism evidence="1 2">
    <name type="scientific">Lynx pardinus</name>
    <name type="common">Iberian lynx</name>
    <name type="synonym">Felis pardina</name>
    <dbReference type="NCBI Taxonomy" id="191816"/>
    <lineage>
        <taxon>Eukaryota</taxon>
        <taxon>Metazoa</taxon>
        <taxon>Chordata</taxon>
        <taxon>Craniata</taxon>
        <taxon>Vertebrata</taxon>
        <taxon>Euteleostomi</taxon>
        <taxon>Mammalia</taxon>
        <taxon>Eutheria</taxon>
        <taxon>Laurasiatheria</taxon>
        <taxon>Carnivora</taxon>
        <taxon>Feliformia</taxon>
        <taxon>Felidae</taxon>
        <taxon>Felinae</taxon>
        <taxon>Lynx</taxon>
    </lineage>
</organism>
<evidence type="ECO:0000313" key="1">
    <source>
        <dbReference type="EMBL" id="VFV43204.1"/>
    </source>
</evidence>
<gene>
    <name evidence="1" type="ORF">LYPA_23C011676</name>
</gene>
<keyword evidence="2" id="KW-1185">Reference proteome</keyword>
<dbReference type="AlphaFoldDB" id="A0A485PFS6"/>
<proteinExistence type="predicted"/>
<accession>A0A485PFS6</accession>